<dbReference type="HOGENOM" id="CLU_1850922_0_0_6"/>
<gene>
    <name evidence="1" type="ordered locus">B5T_03550</name>
</gene>
<dbReference type="STRING" id="930169.B5T_03550"/>
<organism evidence="1 2">
    <name type="scientific">Alcanivorax dieselolei (strain DSM 16502 / CGMCC 1.3690 / MCCC 1A00001 / B-5)</name>
    <name type="common">Alloalcanivorax dieselolei</name>
    <dbReference type="NCBI Taxonomy" id="930169"/>
    <lineage>
        <taxon>Bacteria</taxon>
        <taxon>Pseudomonadati</taxon>
        <taxon>Pseudomonadota</taxon>
        <taxon>Gammaproteobacteria</taxon>
        <taxon>Oceanospirillales</taxon>
        <taxon>Alcanivoracaceae</taxon>
        <taxon>Alloalcanivorax</taxon>
    </lineage>
</organism>
<evidence type="ECO:0000313" key="1">
    <source>
        <dbReference type="EMBL" id="AFT71816.1"/>
    </source>
</evidence>
<sequence>MAKAISGLAKAAQDPQSGAESGYWVLTQYTVKLLQGKTQAVLRGFASAEAAEQGLRAYANLVVEVEGAPAGDAPQWIYQNLIDSESSPLAGAPPPISLLPPAHQPASWGLFCIWSIHGGDHLHSQAEPDGRARGGAEL</sequence>
<dbReference type="KEGG" id="adi:B5T_03550"/>
<proteinExistence type="predicted"/>
<dbReference type="EMBL" id="CP003466">
    <property type="protein sequence ID" value="AFT71816.1"/>
    <property type="molecule type" value="Genomic_DNA"/>
</dbReference>
<keyword evidence="2" id="KW-1185">Reference proteome</keyword>
<protein>
    <submittedName>
        <fullName evidence="1">Uncharacterized protein</fullName>
    </submittedName>
</protein>
<evidence type="ECO:0000313" key="2">
    <source>
        <dbReference type="Proteomes" id="UP000006286"/>
    </source>
</evidence>
<accession>K0CJW7</accession>
<name>K0CJW7_ALCDB</name>
<dbReference type="Proteomes" id="UP000006286">
    <property type="component" value="Chromosome"/>
</dbReference>
<dbReference type="AlphaFoldDB" id="K0CJW7"/>
<reference evidence="1 2" key="1">
    <citation type="journal article" date="2012" name="J. Bacteriol.">
        <title>Complete genome sequence of Alcanivorax dieselolei type strain B5.</title>
        <authorList>
            <person name="Lai Q."/>
            <person name="Li W."/>
            <person name="Shao Z."/>
        </authorList>
    </citation>
    <scope>NUCLEOTIDE SEQUENCE [LARGE SCALE GENOMIC DNA]</scope>
    <source>
        <strain evidence="2">DSM 16502 / CGMCC 1.3690 / B-5</strain>
    </source>
</reference>